<dbReference type="Proteomes" id="UP000681967">
    <property type="component" value="Unassembled WGS sequence"/>
</dbReference>
<feature type="region of interest" description="Disordered" evidence="1">
    <location>
        <begin position="273"/>
        <end position="295"/>
    </location>
</feature>
<evidence type="ECO:0000313" key="2">
    <source>
        <dbReference type="EMBL" id="CAF1443030.1"/>
    </source>
</evidence>
<dbReference type="Proteomes" id="UP000663834">
    <property type="component" value="Unassembled WGS sequence"/>
</dbReference>
<feature type="region of interest" description="Disordered" evidence="1">
    <location>
        <begin position="173"/>
        <end position="197"/>
    </location>
</feature>
<sequence>MLLRSQPTAPLETIYEESGSFTAPTIDFEHQLYNHASKNEAINCLISSHSTPPIDIQRQRITGNQAKPPIEVRYRDGSKRFIHPSTALPMIINRKQCLDFSPDNLLLNKISNSNYQQIQSTNFPKKHLQTKAPLVITIITAEDLNQAGITPTISSSSDDSEILALDHSPLKSSINTNKSLQSNHQDSLEKLTSPSVQRVPSTTTLSLHSPVIHFQQPQNIVNHLPSSISSQTSFSTINKSFGTSTQASSIPRQKPFNSLLKVTVINDQIKQNSTLNSNRLNSNSPSKQLPNKTVNPANRQQTLFLPRSGNESAFRPFNKLVRFNDQTNPSKSQLTININRRPTSSPALPTSSYSQLAQQKQTTLPSLSLTKISLRQPPKKFNSLVAQSTCDSMLLKQKVSGTKANNNPSIQINSSNNQKPSFPISVATINYKDNTLTLPRLVNIADSSGQNVSLGLKPNTKWPNVISNSVNDIPRLSPKYSGIPLHINLPFSNPRYNQNLVTKHDVALENRLLNAGLSPETVALYERILNFAEDPQLSKLSSSFTINPYTNNNFI</sequence>
<dbReference type="EMBL" id="CAJNOV010011259">
    <property type="protein sequence ID" value="CAF1443030.1"/>
    <property type="molecule type" value="Genomic_DNA"/>
</dbReference>
<evidence type="ECO:0000313" key="3">
    <source>
        <dbReference type="EMBL" id="CAF1631566.1"/>
    </source>
</evidence>
<proteinExistence type="predicted"/>
<dbReference type="EMBL" id="CAJNOW010014269">
    <property type="protein sequence ID" value="CAF1631566.1"/>
    <property type="molecule type" value="Genomic_DNA"/>
</dbReference>
<name>A0A815NUB9_9BILA</name>
<dbReference type="EMBL" id="CAJOBH010003721">
    <property type="protein sequence ID" value="CAF3963446.1"/>
    <property type="molecule type" value="Genomic_DNA"/>
</dbReference>
<accession>A0A815NUB9</accession>
<reference evidence="2" key="1">
    <citation type="submission" date="2021-02" db="EMBL/GenBank/DDBJ databases">
        <authorList>
            <person name="Nowell W R."/>
        </authorList>
    </citation>
    <scope>NUCLEOTIDE SEQUENCE</scope>
</reference>
<dbReference type="OrthoDB" id="10044163at2759"/>
<feature type="compositionally biased region" description="Low complexity" evidence="1">
    <location>
        <begin position="273"/>
        <end position="286"/>
    </location>
</feature>
<evidence type="ECO:0000313" key="4">
    <source>
        <dbReference type="EMBL" id="CAF3963446.1"/>
    </source>
</evidence>
<protein>
    <submittedName>
        <fullName evidence="2">Uncharacterized protein</fullName>
    </submittedName>
</protein>
<comment type="caution">
    <text evidence="2">The sequence shown here is derived from an EMBL/GenBank/DDBJ whole genome shotgun (WGS) entry which is preliminary data.</text>
</comment>
<dbReference type="Proteomes" id="UP000663855">
    <property type="component" value="Unassembled WGS sequence"/>
</dbReference>
<organism evidence="2 5">
    <name type="scientific">Rotaria magnacalcarata</name>
    <dbReference type="NCBI Taxonomy" id="392030"/>
    <lineage>
        <taxon>Eukaryota</taxon>
        <taxon>Metazoa</taxon>
        <taxon>Spiralia</taxon>
        <taxon>Gnathifera</taxon>
        <taxon>Rotifera</taxon>
        <taxon>Eurotatoria</taxon>
        <taxon>Bdelloidea</taxon>
        <taxon>Philodinida</taxon>
        <taxon>Philodinidae</taxon>
        <taxon>Rotaria</taxon>
    </lineage>
</organism>
<gene>
    <name evidence="4" type="ORF">BYL167_LOCUS11673</name>
    <name evidence="2" type="ORF">CJN711_LOCUS24170</name>
    <name evidence="3" type="ORF">KQP761_LOCUS26326</name>
</gene>
<evidence type="ECO:0000313" key="5">
    <source>
        <dbReference type="Proteomes" id="UP000663855"/>
    </source>
</evidence>
<evidence type="ECO:0000256" key="1">
    <source>
        <dbReference type="SAM" id="MobiDB-lite"/>
    </source>
</evidence>
<feature type="region of interest" description="Disordered" evidence="1">
    <location>
        <begin position="339"/>
        <end position="359"/>
    </location>
</feature>
<dbReference type="AlphaFoldDB" id="A0A815NUB9"/>